<dbReference type="SUPFAM" id="SSF158235">
    <property type="entry name" value="SOCS box-like"/>
    <property type="match status" value="1"/>
</dbReference>
<dbReference type="PANTHER" id="PTHR24136:SF15">
    <property type="entry name" value="ANK_REP_REGION DOMAIN-CONTAINING PROTEIN"/>
    <property type="match status" value="1"/>
</dbReference>
<accession>V3ZF83</accession>
<dbReference type="Proteomes" id="UP000030746">
    <property type="component" value="Unassembled WGS sequence"/>
</dbReference>
<evidence type="ECO:0000256" key="4">
    <source>
        <dbReference type="PROSITE-ProRule" id="PRU00023"/>
    </source>
</evidence>
<dbReference type="AlphaFoldDB" id="V3ZF83"/>
<dbReference type="CTD" id="20239844"/>
<dbReference type="InterPro" id="IPR002110">
    <property type="entry name" value="Ankyrin_rpt"/>
</dbReference>
<dbReference type="RefSeq" id="XP_009059602.1">
    <property type="nucleotide sequence ID" value="XM_009061354.1"/>
</dbReference>
<protein>
    <recommendedName>
        <fullName evidence="5">SOCS box domain-containing protein</fullName>
    </recommendedName>
</protein>
<dbReference type="PROSITE" id="PS50297">
    <property type="entry name" value="ANK_REP_REGION"/>
    <property type="match status" value="1"/>
</dbReference>
<organism evidence="6 7">
    <name type="scientific">Lottia gigantea</name>
    <name type="common">Giant owl limpet</name>
    <dbReference type="NCBI Taxonomy" id="225164"/>
    <lineage>
        <taxon>Eukaryota</taxon>
        <taxon>Metazoa</taxon>
        <taxon>Spiralia</taxon>
        <taxon>Lophotrochozoa</taxon>
        <taxon>Mollusca</taxon>
        <taxon>Gastropoda</taxon>
        <taxon>Patellogastropoda</taxon>
        <taxon>Lottioidea</taxon>
        <taxon>Lottiidae</taxon>
        <taxon>Lottia</taxon>
    </lineage>
</organism>
<dbReference type="PROSITE" id="PS50088">
    <property type="entry name" value="ANK_REPEAT"/>
    <property type="match status" value="1"/>
</dbReference>
<dbReference type="GO" id="GO:0016567">
    <property type="term" value="P:protein ubiquitination"/>
    <property type="evidence" value="ECO:0007669"/>
    <property type="project" value="TreeGrafter"/>
</dbReference>
<dbReference type="SMART" id="SM00248">
    <property type="entry name" value="ANK"/>
    <property type="match status" value="3"/>
</dbReference>
<dbReference type="InterPro" id="IPR051573">
    <property type="entry name" value="Ankyrin-SOCS_box_domain"/>
</dbReference>
<dbReference type="HOGENOM" id="CLU_987938_0_0_1"/>
<dbReference type="SMART" id="SM00969">
    <property type="entry name" value="SOCS_box"/>
    <property type="match status" value="1"/>
</dbReference>
<dbReference type="OrthoDB" id="6066131at2759"/>
<dbReference type="Gene3D" id="1.25.40.20">
    <property type="entry name" value="Ankyrin repeat-containing domain"/>
    <property type="match status" value="1"/>
</dbReference>
<evidence type="ECO:0000313" key="6">
    <source>
        <dbReference type="EMBL" id="ESO89818.1"/>
    </source>
</evidence>
<dbReference type="OMA" id="MASEVHC"/>
<reference evidence="6 7" key="1">
    <citation type="journal article" date="2013" name="Nature">
        <title>Insights into bilaterian evolution from three spiralian genomes.</title>
        <authorList>
            <person name="Simakov O."/>
            <person name="Marletaz F."/>
            <person name="Cho S.J."/>
            <person name="Edsinger-Gonzales E."/>
            <person name="Havlak P."/>
            <person name="Hellsten U."/>
            <person name="Kuo D.H."/>
            <person name="Larsson T."/>
            <person name="Lv J."/>
            <person name="Arendt D."/>
            <person name="Savage R."/>
            <person name="Osoegawa K."/>
            <person name="de Jong P."/>
            <person name="Grimwood J."/>
            <person name="Chapman J.A."/>
            <person name="Shapiro H."/>
            <person name="Aerts A."/>
            <person name="Otillar R.P."/>
            <person name="Terry A.Y."/>
            <person name="Boore J.L."/>
            <person name="Grigoriev I.V."/>
            <person name="Lindberg D.R."/>
            <person name="Seaver E.C."/>
            <person name="Weisblat D.A."/>
            <person name="Putnam N.H."/>
            <person name="Rokhsar D.S."/>
        </authorList>
    </citation>
    <scope>NUCLEOTIDE SEQUENCE [LARGE SCALE GENOMIC DNA]</scope>
</reference>
<dbReference type="CDD" id="cd03587">
    <property type="entry name" value="SOCS"/>
    <property type="match status" value="1"/>
</dbReference>
<evidence type="ECO:0000256" key="3">
    <source>
        <dbReference type="ARBA" id="ARBA00023043"/>
    </source>
</evidence>
<dbReference type="KEGG" id="lgi:LOTGIDRAFT_164855"/>
<gene>
    <name evidence="6" type="ORF">LOTGIDRAFT_164855</name>
</gene>
<dbReference type="PROSITE" id="PS50225">
    <property type="entry name" value="SOCS"/>
    <property type="match status" value="1"/>
</dbReference>
<evidence type="ECO:0000313" key="7">
    <source>
        <dbReference type="Proteomes" id="UP000030746"/>
    </source>
</evidence>
<feature type="domain" description="SOCS box" evidence="5">
    <location>
        <begin position="222"/>
        <end position="270"/>
    </location>
</feature>
<dbReference type="Pfam" id="PF13637">
    <property type="entry name" value="Ank_4"/>
    <property type="match status" value="1"/>
</dbReference>
<evidence type="ECO:0000259" key="5">
    <source>
        <dbReference type="PROSITE" id="PS50225"/>
    </source>
</evidence>
<dbReference type="InterPro" id="IPR036770">
    <property type="entry name" value="Ankyrin_rpt-contain_sf"/>
</dbReference>
<dbReference type="GO" id="GO:0035556">
    <property type="term" value="P:intracellular signal transduction"/>
    <property type="evidence" value="ECO:0007669"/>
    <property type="project" value="InterPro"/>
</dbReference>
<keyword evidence="7" id="KW-1185">Reference proteome</keyword>
<evidence type="ECO:0000256" key="2">
    <source>
        <dbReference type="ARBA" id="ARBA00022737"/>
    </source>
</evidence>
<dbReference type="GO" id="GO:0045732">
    <property type="term" value="P:positive regulation of protein catabolic process"/>
    <property type="evidence" value="ECO:0007669"/>
    <property type="project" value="TreeGrafter"/>
</dbReference>
<dbReference type="Pfam" id="PF07525">
    <property type="entry name" value="SOCS_box"/>
    <property type="match status" value="1"/>
</dbReference>
<comment type="similarity">
    <text evidence="1">Belongs to the ankyrin SOCS box (ASB) family.</text>
</comment>
<sequence length="282" mass="32135">MSRAAKASRLHFKKKKIKKMTVVEAIENGNCEQLQHCIVSGFDFNKTIKISHSEDQYWLALPFCLAIERHSANSKDIMELILKTGIDLDKRSSPIQMYEEEGGQIHYNHKNTYLHMAIKAKNMDAILLLIKYGADLNATNLFDTTPLQFAVSFQFWTAVDLLISHNAIKQTPSTYVIPGLLCWGQFELITKLVAAGYNIRLEIAELREDLKGCFFSQEELLFINNILDRAKSPDSLLQCCRKSIRQCLGSNCNTKAIDTLELPTDLADFLSLKLLWLRFSIL</sequence>
<dbReference type="InterPro" id="IPR001496">
    <property type="entry name" value="SOCS_box"/>
</dbReference>
<keyword evidence="2" id="KW-0677">Repeat</keyword>
<dbReference type="SUPFAM" id="SSF48403">
    <property type="entry name" value="Ankyrin repeat"/>
    <property type="match status" value="1"/>
</dbReference>
<dbReference type="GeneID" id="20239844"/>
<name>V3ZF83_LOTGI</name>
<dbReference type="InterPro" id="IPR036036">
    <property type="entry name" value="SOCS_box-like_dom_sf"/>
</dbReference>
<proteinExistence type="inferred from homology"/>
<evidence type="ECO:0000256" key="1">
    <source>
        <dbReference type="ARBA" id="ARBA00005949"/>
    </source>
</evidence>
<keyword evidence="3 4" id="KW-0040">ANK repeat</keyword>
<dbReference type="PANTHER" id="PTHR24136">
    <property type="entry name" value="SOWAH (DROSOPHILA) HOMOLOG"/>
    <property type="match status" value="1"/>
</dbReference>
<dbReference type="EMBL" id="KB202544">
    <property type="protein sequence ID" value="ESO89818.1"/>
    <property type="molecule type" value="Genomic_DNA"/>
</dbReference>
<dbReference type="Gene3D" id="1.10.750.20">
    <property type="entry name" value="SOCS box"/>
    <property type="match status" value="1"/>
</dbReference>
<feature type="repeat" description="ANK" evidence="4">
    <location>
        <begin position="109"/>
        <end position="141"/>
    </location>
</feature>